<dbReference type="Proteomes" id="UP000029917">
    <property type="component" value="Unassembled WGS sequence"/>
</dbReference>
<keyword evidence="6" id="KW-0418">Kinase</keyword>
<evidence type="ECO:0000313" key="11">
    <source>
        <dbReference type="Proteomes" id="UP000029917"/>
    </source>
</evidence>
<evidence type="ECO:0000256" key="6">
    <source>
        <dbReference type="ARBA" id="ARBA00022777"/>
    </source>
</evidence>
<dbReference type="InterPro" id="IPR003594">
    <property type="entry name" value="HATPase_dom"/>
</dbReference>
<sequence>QRGGAPRMVAEYDPSLPPALVDPDRMMQVALNLLRNATEALAREARSPADPRGPALIRLRTHYDGSVRAEDGAALPLQMEIEDDGPGIPDAIADQIFEPFVSGRENGTGLGLALVGKIVTEHGGRIHVDSRPGRTVFRVSLPIARQPAEQGES</sequence>
<keyword evidence="3" id="KW-0597">Phosphoprotein</keyword>
<evidence type="ECO:0000259" key="9">
    <source>
        <dbReference type="PROSITE" id="PS50109"/>
    </source>
</evidence>
<proteinExistence type="predicted"/>
<keyword evidence="5" id="KW-0547">Nucleotide-binding</keyword>
<dbReference type="PANTHER" id="PTHR43065:SF10">
    <property type="entry name" value="PEROXIDE STRESS-ACTIVATED HISTIDINE KINASE MAK3"/>
    <property type="match status" value="1"/>
</dbReference>
<dbReference type="InterPro" id="IPR004358">
    <property type="entry name" value="Sig_transdc_His_kin-like_C"/>
</dbReference>
<dbReference type="Pfam" id="PF02518">
    <property type="entry name" value="HATPase_c"/>
    <property type="match status" value="1"/>
</dbReference>
<dbReference type="EC" id="2.7.13.3" evidence="2"/>
<name>A0A099EYT3_9RHOB</name>
<dbReference type="GO" id="GO:0000160">
    <property type="term" value="P:phosphorelay signal transduction system"/>
    <property type="evidence" value="ECO:0007669"/>
    <property type="project" value="UniProtKB-KW"/>
</dbReference>
<comment type="catalytic activity">
    <reaction evidence="1">
        <text>ATP + protein L-histidine = ADP + protein N-phospho-L-histidine.</text>
        <dbReference type="EC" id="2.7.13.3"/>
    </reaction>
</comment>
<dbReference type="PANTHER" id="PTHR43065">
    <property type="entry name" value="SENSOR HISTIDINE KINASE"/>
    <property type="match status" value="1"/>
</dbReference>
<reference evidence="10 11" key="2">
    <citation type="submission" date="2014-10" db="EMBL/GenBank/DDBJ databases">
        <title>Paracoccus sanguinis sp. nov., isolated from clinical specimens of New York State patients.</title>
        <authorList>
            <person name="Mingle L.A."/>
            <person name="Cole J.A."/>
            <person name="Lapierre P."/>
            <person name="Musser K.A."/>
        </authorList>
    </citation>
    <scope>NUCLEOTIDE SEQUENCE [LARGE SCALE GENOMIC DNA]</scope>
    <source>
        <strain evidence="10 11">HAMBI 3106</strain>
    </source>
</reference>
<dbReference type="InterPro" id="IPR036890">
    <property type="entry name" value="HATPase_C_sf"/>
</dbReference>
<organism evidence="10 11">
    <name type="scientific">Paracoccus sphaerophysae</name>
    <dbReference type="NCBI Taxonomy" id="690417"/>
    <lineage>
        <taxon>Bacteria</taxon>
        <taxon>Pseudomonadati</taxon>
        <taxon>Pseudomonadota</taxon>
        <taxon>Alphaproteobacteria</taxon>
        <taxon>Rhodobacterales</taxon>
        <taxon>Paracoccaceae</taxon>
        <taxon>Paracoccus</taxon>
    </lineage>
</organism>
<dbReference type="AlphaFoldDB" id="A0A099EYT3"/>
<evidence type="ECO:0000256" key="4">
    <source>
        <dbReference type="ARBA" id="ARBA00022679"/>
    </source>
</evidence>
<feature type="non-terminal residue" evidence="10">
    <location>
        <position position="1"/>
    </location>
</feature>
<dbReference type="RefSeq" id="WP_036721070.1">
    <property type="nucleotide sequence ID" value="NZ_JRKS01000057.1"/>
</dbReference>
<dbReference type="EMBL" id="JRKS01000057">
    <property type="protein sequence ID" value="KGJ03062.1"/>
    <property type="molecule type" value="Genomic_DNA"/>
</dbReference>
<dbReference type="SUPFAM" id="SSF55874">
    <property type="entry name" value="ATPase domain of HSP90 chaperone/DNA topoisomerase II/histidine kinase"/>
    <property type="match status" value="1"/>
</dbReference>
<keyword evidence="4" id="KW-0808">Transferase</keyword>
<keyword evidence="8" id="KW-0902">Two-component regulatory system</keyword>
<dbReference type="SMART" id="SM00387">
    <property type="entry name" value="HATPase_c"/>
    <property type="match status" value="1"/>
</dbReference>
<gene>
    <name evidence="10" type="ORF">IC63_13840</name>
</gene>
<dbReference type="InterPro" id="IPR005467">
    <property type="entry name" value="His_kinase_dom"/>
</dbReference>
<dbReference type="GO" id="GO:0004673">
    <property type="term" value="F:protein histidine kinase activity"/>
    <property type="evidence" value="ECO:0007669"/>
    <property type="project" value="UniProtKB-EC"/>
</dbReference>
<comment type="caution">
    <text evidence="10">The sequence shown here is derived from an EMBL/GenBank/DDBJ whole genome shotgun (WGS) entry which is preliminary data.</text>
</comment>
<keyword evidence="7" id="KW-0067">ATP-binding</keyword>
<evidence type="ECO:0000256" key="5">
    <source>
        <dbReference type="ARBA" id="ARBA00022741"/>
    </source>
</evidence>
<evidence type="ECO:0000313" key="10">
    <source>
        <dbReference type="EMBL" id="KGJ03062.1"/>
    </source>
</evidence>
<keyword evidence="11" id="KW-1185">Reference proteome</keyword>
<evidence type="ECO:0000256" key="1">
    <source>
        <dbReference type="ARBA" id="ARBA00000085"/>
    </source>
</evidence>
<dbReference type="PROSITE" id="PS50109">
    <property type="entry name" value="HIS_KIN"/>
    <property type="match status" value="1"/>
</dbReference>
<evidence type="ECO:0000256" key="3">
    <source>
        <dbReference type="ARBA" id="ARBA00022553"/>
    </source>
</evidence>
<evidence type="ECO:0000256" key="7">
    <source>
        <dbReference type="ARBA" id="ARBA00022840"/>
    </source>
</evidence>
<evidence type="ECO:0000256" key="8">
    <source>
        <dbReference type="ARBA" id="ARBA00023012"/>
    </source>
</evidence>
<dbReference type="Gene3D" id="3.30.565.10">
    <property type="entry name" value="Histidine kinase-like ATPase, C-terminal domain"/>
    <property type="match status" value="1"/>
</dbReference>
<evidence type="ECO:0000256" key="2">
    <source>
        <dbReference type="ARBA" id="ARBA00012438"/>
    </source>
</evidence>
<dbReference type="PRINTS" id="PR00344">
    <property type="entry name" value="BCTRLSENSOR"/>
</dbReference>
<protein>
    <recommendedName>
        <fullName evidence="2">histidine kinase</fullName>
        <ecNumber evidence="2">2.7.13.3</ecNumber>
    </recommendedName>
</protein>
<feature type="domain" description="Histidine kinase" evidence="9">
    <location>
        <begin position="1"/>
        <end position="145"/>
    </location>
</feature>
<reference evidence="10 11" key="1">
    <citation type="submission" date="2014-09" db="EMBL/GenBank/DDBJ databases">
        <authorList>
            <person name="McGinnis J.M."/>
            <person name="Wolfgang W.J."/>
        </authorList>
    </citation>
    <scope>NUCLEOTIDE SEQUENCE [LARGE SCALE GENOMIC DNA]</scope>
    <source>
        <strain evidence="10 11">HAMBI 3106</strain>
    </source>
</reference>
<accession>A0A099EYT3</accession>
<dbReference type="GO" id="GO:0005524">
    <property type="term" value="F:ATP binding"/>
    <property type="evidence" value="ECO:0007669"/>
    <property type="project" value="UniProtKB-KW"/>
</dbReference>